<feature type="region of interest" description="Disordered" evidence="1">
    <location>
        <begin position="1"/>
        <end position="27"/>
    </location>
</feature>
<keyword evidence="3" id="KW-1185">Reference proteome</keyword>
<dbReference type="EMBL" id="JAHXZJ010001119">
    <property type="protein sequence ID" value="KAH0555214.1"/>
    <property type="molecule type" value="Genomic_DNA"/>
</dbReference>
<evidence type="ECO:0000256" key="1">
    <source>
        <dbReference type="SAM" id="MobiDB-lite"/>
    </source>
</evidence>
<evidence type="ECO:0000313" key="3">
    <source>
        <dbReference type="Proteomes" id="UP000826195"/>
    </source>
</evidence>
<sequence>MQRVEEKSKKGPGSLVGDSNSGGRELSADRKDKSLLSIPISIPIPCTGSFVLYLSRGSILQSQVSTQVLEECGRFVSVAYSYPVSIPSEYLIFMRKELESEQTVKLLAGLLRVEVLYLSPDRGKRVYIPDALSRLIHRRYLVLYVLVLISRASNSGPAPNRRDFMLSSGTNPCLSLDS</sequence>
<organism evidence="2 3">
    <name type="scientific">Cotesia glomerata</name>
    <name type="common">Lepidopteran parasitic wasp</name>
    <name type="synonym">Apanteles glomeratus</name>
    <dbReference type="NCBI Taxonomy" id="32391"/>
    <lineage>
        <taxon>Eukaryota</taxon>
        <taxon>Metazoa</taxon>
        <taxon>Ecdysozoa</taxon>
        <taxon>Arthropoda</taxon>
        <taxon>Hexapoda</taxon>
        <taxon>Insecta</taxon>
        <taxon>Pterygota</taxon>
        <taxon>Neoptera</taxon>
        <taxon>Endopterygota</taxon>
        <taxon>Hymenoptera</taxon>
        <taxon>Apocrita</taxon>
        <taxon>Ichneumonoidea</taxon>
        <taxon>Braconidae</taxon>
        <taxon>Microgastrinae</taxon>
        <taxon>Cotesia</taxon>
    </lineage>
</organism>
<accession>A0AAV7ISG5</accession>
<evidence type="ECO:0000313" key="2">
    <source>
        <dbReference type="EMBL" id="KAH0555214.1"/>
    </source>
</evidence>
<gene>
    <name evidence="2" type="ORF">KQX54_016091</name>
</gene>
<dbReference type="AlphaFoldDB" id="A0AAV7ISG5"/>
<dbReference type="Proteomes" id="UP000826195">
    <property type="component" value="Unassembled WGS sequence"/>
</dbReference>
<comment type="caution">
    <text evidence="2">The sequence shown here is derived from an EMBL/GenBank/DDBJ whole genome shotgun (WGS) entry which is preliminary data.</text>
</comment>
<proteinExistence type="predicted"/>
<name>A0AAV7ISG5_COTGL</name>
<protein>
    <submittedName>
        <fullName evidence="2">Uncharacterized protein</fullName>
    </submittedName>
</protein>
<reference evidence="2 3" key="1">
    <citation type="journal article" date="2021" name="J. Hered.">
        <title>A chromosome-level genome assembly of the parasitoid wasp, Cotesia glomerata (Hymenoptera: Braconidae).</title>
        <authorList>
            <person name="Pinto B.J."/>
            <person name="Weis J.J."/>
            <person name="Gamble T."/>
            <person name="Ode P.J."/>
            <person name="Paul R."/>
            <person name="Zaspel J.M."/>
        </authorList>
    </citation>
    <scope>NUCLEOTIDE SEQUENCE [LARGE SCALE GENOMIC DNA]</scope>
    <source>
        <strain evidence="2">CgM1</strain>
    </source>
</reference>